<protein>
    <submittedName>
        <fullName evidence="2">DUF4145 domain-containing protein</fullName>
    </submittedName>
</protein>
<dbReference type="Pfam" id="PF02810">
    <property type="entry name" value="SEC-C"/>
    <property type="match status" value="1"/>
</dbReference>
<dbReference type="OrthoDB" id="570299at2"/>
<dbReference type="Pfam" id="PF13643">
    <property type="entry name" value="DUF4145"/>
    <property type="match status" value="1"/>
</dbReference>
<evidence type="ECO:0000313" key="2">
    <source>
        <dbReference type="EMBL" id="TWX65942.1"/>
    </source>
</evidence>
<gene>
    <name evidence="2" type="ORF">ESZ36_16700</name>
</gene>
<dbReference type="AlphaFoldDB" id="A0A5C6QBD7"/>
<dbReference type="RefSeq" id="WP_146789960.1">
    <property type="nucleotide sequence ID" value="NZ_VOLT01000009.1"/>
</dbReference>
<dbReference type="Proteomes" id="UP000321822">
    <property type="component" value="Unassembled WGS sequence"/>
</dbReference>
<reference evidence="2 3" key="1">
    <citation type="submission" date="2019-07" db="EMBL/GenBank/DDBJ databases">
        <title>Genomes of sea-ice associated Colwellia species.</title>
        <authorList>
            <person name="Bowman J.P."/>
        </authorList>
    </citation>
    <scope>NUCLEOTIDE SEQUENCE [LARGE SCALE GENOMIC DNA]</scope>
    <source>
        <strain evidence="2 3">ACAM 459</strain>
    </source>
</reference>
<dbReference type="Gene3D" id="1.25.40.10">
    <property type="entry name" value="Tetratricopeptide repeat domain"/>
    <property type="match status" value="1"/>
</dbReference>
<dbReference type="InterPro" id="IPR011990">
    <property type="entry name" value="TPR-like_helical_dom_sf"/>
</dbReference>
<comment type="caution">
    <text evidence="2">The sequence shown here is derived from an EMBL/GenBank/DDBJ whole genome shotgun (WGS) entry which is preliminary data.</text>
</comment>
<dbReference type="EMBL" id="VOLT01000009">
    <property type="protein sequence ID" value="TWX65942.1"/>
    <property type="molecule type" value="Genomic_DNA"/>
</dbReference>
<accession>A0A5C6QBD7</accession>
<dbReference type="SUPFAM" id="SSF103642">
    <property type="entry name" value="Sec-C motif"/>
    <property type="match status" value="1"/>
</dbReference>
<organism evidence="2 3">
    <name type="scientific">Colwellia demingiae</name>
    <dbReference type="NCBI Taxonomy" id="89401"/>
    <lineage>
        <taxon>Bacteria</taxon>
        <taxon>Pseudomonadati</taxon>
        <taxon>Pseudomonadota</taxon>
        <taxon>Gammaproteobacteria</taxon>
        <taxon>Alteromonadales</taxon>
        <taxon>Colwelliaceae</taxon>
        <taxon>Colwellia</taxon>
    </lineage>
</organism>
<evidence type="ECO:0000259" key="1">
    <source>
        <dbReference type="Pfam" id="PF13643"/>
    </source>
</evidence>
<dbReference type="InterPro" id="IPR006597">
    <property type="entry name" value="Sel1-like"/>
</dbReference>
<sequence length="467" mass="53160">MNEIKTDLDLADQFSSSIFDDYQTALEFLTDNPDYSLLKFRKITEELCVLIAEKMALEFSSNKLNDRINTLDDSQIINRNTKNLFHDLRILCNDGVHNNKKTELDNDATFIQETKNKCLEKANTARKYIIELFEDTYLLLKLGKSISKISYVDCSDYGFKKIIFDAAISSSYLSKLKAGIAYETIAKQATIGMPLVVDNTFKLHHDGLLKLAANHYESAYKLSFKESNYHSDAKQLYQHCDAESLFRSAKIAASGLVNGVTEEEAFQYIKIAADRGYNEAVAFYGAYLFDEKRYEESKEYLQQALKVDSALANRYLFYIHSEIEFDNKLALEHLEKAIELGCADSIGELGILYHKGFIVEKNNDKSEVLLLDGISKGSYVAKRYHLIEFEDLVGQMQKGMQDFLDQFDKQSEQIQKEIEESKPKPLRVIKVGRNDPCSCGSNKKYKKCCGKNESPTPITTKNSSIFG</sequence>
<dbReference type="InterPro" id="IPR004027">
    <property type="entry name" value="SEC_C_motif"/>
</dbReference>
<proteinExistence type="predicted"/>
<dbReference type="InterPro" id="IPR025285">
    <property type="entry name" value="DUF4145"/>
</dbReference>
<dbReference type="SMART" id="SM00671">
    <property type="entry name" value="SEL1"/>
    <property type="match status" value="3"/>
</dbReference>
<dbReference type="SUPFAM" id="SSF81901">
    <property type="entry name" value="HCP-like"/>
    <property type="match status" value="1"/>
</dbReference>
<evidence type="ECO:0000313" key="3">
    <source>
        <dbReference type="Proteomes" id="UP000321822"/>
    </source>
</evidence>
<keyword evidence="3" id="KW-1185">Reference proteome</keyword>
<feature type="domain" description="DUF4145" evidence="1">
    <location>
        <begin position="24"/>
        <end position="105"/>
    </location>
</feature>
<name>A0A5C6QBD7_9GAMM</name>